<proteinExistence type="inferred from homology"/>
<feature type="binding site" evidence="6">
    <location>
        <position position="489"/>
    </location>
    <ligand>
        <name>Zn(2+)</name>
        <dbReference type="ChEBI" id="CHEBI:29105"/>
    </ligand>
</feature>
<comment type="function">
    <text evidence="6">Part of an energy-coupled inorganic carbon pump.</text>
</comment>
<dbReference type="EMBL" id="JBHTJT010000060">
    <property type="protein sequence ID" value="MFD0982650.1"/>
    <property type="molecule type" value="Genomic_DNA"/>
</dbReference>
<evidence type="ECO:0000256" key="6">
    <source>
        <dbReference type="HAMAP-Rule" id="MF_01871"/>
    </source>
</evidence>
<keyword evidence="8" id="KW-1185">Reference proteome</keyword>
<keyword evidence="2 6" id="KW-1003">Cell membrane</keyword>
<reference evidence="8" key="1">
    <citation type="journal article" date="2019" name="Int. J. Syst. Evol. Microbiol.">
        <title>The Global Catalogue of Microorganisms (GCM) 10K type strain sequencing project: providing services to taxonomists for standard genome sequencing and annotation.</title>
        <authorList>
            <consortium name="The Broad Institute Genomics Platform"/>
            <consortium name="The Broad Institute Genome Sequencing Center for Infectious Disease"/>
            <person name="Wu L."/>
            <person name="Ma J."/>
        </authorList>
    </citation>
    <scope>NUCLEOTIDE SEQUENCE [LARGE SCALE GENOMIC DNA]</scope>
    <source>
        <strain evidence="8">CCUG 60524</strain>
    </source>
</reference>
<dbReference type="HAMAP" id="MF_01871">
    <property type="entry name" value="DabA"/>
    <property type="match status" value="1"/>
</dbReference>
<evidence type="ECO:0000256" key="3">
    <source>
        <dbReference type="ARBA" id="ARBA00022723"/>
    </source>
</evidence>
<keyword evidence="1 6" id="KW-0813">Transport</keyword>
<name>A0ABW3IX30_9RHOB</name>
<feature type="binding site" evidence="6">
    <location>
        <position position="335"/>
    </location>
    <ligand>
        <name>Zn(2+)</name>
        <dbReference type="ChEBI" id="CHEBI:29105"/>
    </ligand>
</feature>
<keyword evidence="3 6" id="KW-0479">Metal-binding</keyword>
<comment type="cofactor">
    <cofactor evidence="6">
        <name>Zn(2+)</name>
        <dbReference type="ChEBI" id="CHEBI:29105"/>
    </cofactor>
</comment>
<feature type="binding site" evidence="6">
    <location>
        <position position="504"/>
    </location>
    <ligand>
        <name>Zn(2+)</name>
        <dbReference type="ChEBI" id="CHEBI:29105"/>
    </ligand>
</feature>
<sequence>MFIKHDDFTPELLRFITAAETAAREISPLFPLDRAVAVNPFHGEAKTPVALAAARFERAAGLRIFPDRTEHAERIAAGEVTEADIARALAELSPQNDVPLPSILAALRETPPPPVATPTVADLAGETSWTDWPGIVTERLGAWAQGYFDRGQALWTRAPRRSAWADWRDWATHDLTPEILGCAGFADLVSQTDRNPWRALGEACAALGIDAEAAPGVFRRLLWDMGGWAGHARHLSWEAELAGETDGTLCDMLTIRLVWEQALYAQFGAAIADGWGEACLRHRQPIRPRMDHVIDAVLLRASEIASGRQLDKLLAQRAGQEPASETSAQLVFCIDVRSERYRRALETVAPDIRTHGAAGFFGLTLDHRPAASNESEALCPVLLSPALGSHVASGDDVALRIRGRTRRAISRFSRAAVSSFAFVEAAGLLRIGDLFSASAGQSQTALDDGPAPRLMLDPSDPEAAVAAEAALRTMGLTGPFAPLVVLVGHEAHVTNDAQSGLLQCGACGGHGGATNARVLARLLNETPVRRRLAAKGIEIPATTVFLAASHDTATDSVVLFNRDSVGDRYRPSVRSLELALERAGAFARAERAVLLPGCTEPDALALRGRDWAQTRVEWGLAGCRWFVAAPRSLTRGRDLAGKAFLHDYDATRDPDGSWLAQILGGPVCVAAWINLQYYGATVAPEAFSSGNKLLHNVVGGFGLLDGTSGALRGGPSLQGTTLEGRAVHEPLRLSVRVAAPQALLDKALDKAPGVRDMQKAGWVDIRPTRPLSHARGAQALCEVS</sequence>
<dbReference type="RefSeq" id="WP_386078919.1">
    <property type="nucleotide sequence ID" value="NZ_JBHTJT010000060.1"/>
</dbReference>
<accession>A0ABW3IX30</accession>
<evidence type="ECO:0000256" key="5">
    <source>
        <dbReference type="ARBA" id="ARBA00023136"/>
    </source>
</evidence>
<evidence type="ECO:0000313" key="8">
    <source>
        <dbReference type="Proteomes" id="UP001597108"/>
    </source>
</evidence>
<dbReference type="PANTHER" id="PTHR38344:SF1">
    <property type="entry name" value="INORGANIC CARBON TRANSPORTER SUBUNIT DABA-RELATED"/>
    <property type="match status" value="1"/>
</dbReference>
<evidence type="ECO:0000313" key="7">
    <source>
        <dbReference type="EMBL" id="MFD0982650.1"/>
    </source>
</evidence>
<comment type="caution">
    <text evidence="7">The sequence shown here is derived from an EMBL/GenBank/DDBJ whole genome shotgun (WGS) entry which is preliminary data.</text>
</comment>
<gene>
    <name evidence="6" type="primary">dabA</name>
    <name evidence="7" type="ORF">ACFQ2S_23735</name>
</gene>
<evidence type="ECO:0000256" key="4">
    <source>
        <dbReference type="ARBA" id="ARBA00022833"/>
    </source>
</evidence>
<organism evidence="7 8">
    <name type="scientific">Tropicimonas aquimaris</name>
    <dbReference type="NCBI Taxonomy" id="914152"/>
    <lineage>
        <taxon>Bacteria</taxon>
        <taxon>Pseudomonadati</taxon>
        <taxon>Pseudomonadota</taxon>
        <taxon>Alphaproteobacteria</taxon>
        <taxon>Rhodobacterales</taxon>
        <taxon>Roseobacteraceae</taxon>
        <taxon>Tropicimonas</taxon>
    </lineage>
</organism>
<feature type="binding site" evidence="6">
    <location>
        <position position="333"/>
    </location>
    <ligand>
        <name>Zn(2+)</name>
        <dbReference type="ChEBI" id="CHEBI:29105"/>
    </ligand>
</feature>
<evidence type="ECO:0000256" key="2">
    <source>
        <dbReference type="ARBA" id="ARBA00022475"/>
    </source>
</evidence>
<dbReference type="PANTHER" id="PTHR38344">
    <property type="entry name" value="UPF0753 PROTEIN AQ_863"/>
    <property type="match status" value="1"/>
</dbReference>
<keyword evidence="4 6" id="KW-0862">Zinc</keyword>
<protein>
    <recommendedName>
        <fullName evidence="6">Probable inorganic carbon transporter subunit DabA</fullName>
    </recommendedName>
</protein>
<dbReference type="Proteomes" id="UP001597108">
    <property type="component" value="Unassembled WGS sequence"/>
</dbReference>
<evidence type="ECO:0000256" key="1">
    <source>
        <dbReference type="ARBA" id="ARBA00022448"/>
    </source>
</evidence>
<comment type="similarity">
    <text evidence="6">Belongs to the inorganic carbon transporter (TC 9.A.2) DabA family.</text>
</comment>
<comment type="subcellular location">
    <subcellularLocation>
        <location evidence="6">Cell membrane</location>
        <topology evidence="6">Peripheral membrane protein</topology>
    </subcellularLocation>
</comment>
<comment type="subunit">
    <text evidence="6">Forms a complex with DabB.</text>
</comment>
<keyword evidence="5 6" id="KW-0472">Membrane</keyword>
<dbReference type="InterPro" id="IPR018752">
    <property type="entry name" value="DabA"/>
</dbReference>
<dbReference type="Pfam" id="PF10070">
    <property type="entry name" value="DabA"/>
    <property type="match status" value="1"/>
</dbReference>